<dbReference type="Proteomes" id="UP000037020">
    <property type="component" value="Unassembled WGS sequence"/>
</dbReference>
<organism evidence="2 3">
    <name type="scientific">Streptomyces varsoviensis</name>
    <dbReference type="NCBI Taxonomy" id="67373"/>
    <lineage>
        <taxon>Bacteria</taxon>
        <taxon>Bacillati</taxon>
        <taxon>Actinomycetota</taxon>
        <taxon>Actinomycetes</taxon>
        <taxon>Kitasatosporales</taxon>
        <taxon>Streptomycetaceae</taxon>
        <taxon>Streptomyces</taxon>
    </lineage>
</organism>
<feature type="region of interest" description="Disordered" evidence="1">
    <location>
        <begin position="1"/>
        <end position="62"/>
    </location>
</feature>
<feature type="compositionally biased region" description="Low complexity" evidence="1">
    <location>
        <begin position="9"/>
        <end position="20"/>
    </location>
</feature>
<sequence>MAREQVLGSRSASRPPISSSGVRSPVRTARSAGPPMASSRSSAAASTTPGHSRRACSTSPISTRKPLILTWSSIRPR</sequence>
<protein>
    <submittedName>
        <fullName evidence="2">Uncharacterized protein</fullName>
    </submittedName>
</protein>
<name>A0ABR5JDY5_9ACTN</name>
<dbReference type="EMBL" id="LGUT01000189">
    <property type="protein sequence ID" value="KOG91572.1"/>
    <property type="molecule type" value="Genomic_DNA"/>
</dbReference>
<feature type="compositionally biased region" description="Low complexity" evidence="1">
    <location>
        <begin position="29"/>
        <end position="50"/>
    </location>
</feature>
<proteinExistence type="predicted"/>
<evidence type="ECO:0000313" key="3">
    <source>
        <dbReference type="Proteomes" id="UP000037020"/>
    </source>
</evidence>
<keyword evidence="3" id="KW-1185">Reference proteome</keyword>
<evidence type="ECO:0000313" key="2">
    <source>
        <dbReference type="EMBL" id="KOG91572.1"/>
    </source>
</evidence>
<accession>A0ABR5JDY5</accession>
<reference evidence="2 3" key="1">
    <citation type="submission" date="2015-07" db="EMBL/GenBank/DDBJ databases">
        <authorList>
            <person name="Ju K.-S."/>
            <person name="Doroghazi J.R."/>
            <person name="Metcalf W.W."/>
        </authorList>
    </citation>
    <scope>NUCLEOTIDE SEQUENCE [LARGE SCALE GENOMIC DNA]</scope>
    <source>
        <strain evidence="2 3">NRRL B-3589</strain>
    </source>
</reference>
<gene>
    <name evidence="2" type="ORF">ADK38_02435</name>
</gene>
<comment type="caution">
    <text evidence="2">The sequence shown here is derived from an EMBL/GenBank/DDBJ whole genome shotgun (WGS) entry which is preliminary data.</text>
</comment>
<evidence type="ECO:0000256" key="1">
    <source>
        <dbReference type="SAM" id="MobiDB-lite"/>
    </source>
</evidence>